<sequence>MIARLAALALPVFAGIAWMLLAGAATSQIALQLVALAIGCALIVVGARLAFPAKPLGVALVVLLYLPLALGPEVGGEQRWLALGPVTLTSGLLCVPALSVLLARARRSWFVGPLALIFVASLVQSDPSITIALAMVIFVLGGINLVAIAGGLLILAIGAYLALRDTLEPVRFVEGVFPDAFAQMPLMTWVLIAALVISLGLLLWRAGAPAKEKAALVASMTGLIGVSLIGPFPTPLVGYGAASILGLSLALAILGRDPEGGHPA</sequence>
<evidence type="ECO:0000256" key="1">
    <source>
        <dbReference type="SAM" id="Phobius"/>
    </source>
</evidence>
<dbReference type="EMBL" id="CP000157">
    <property type="protein sequence ID" value="ABC63698.1"/>
    <property type="molecule type" value="Genomic_DNA"/>
</dbReference>
<protein>
    <recommendedName>
        <fullName evidence="4">Peptidoglycan polymerase</fullName>
    </recommendedName>
</protein>
<dbReference type="Proteomes" id="UP000008808">
    <property type="component" value="Chromosome"/>
</dbReference>
<dbReference type="HOGENOM" id="CLU_943000_0_0_5"/>
<dbReference type="RefSeq" id="WP_011414530.1">
    <property type="nucleotide sequence ID" value="NC_007722.1"/>
</dbReference>
<feature type="transmembrane region" description="Helical" evidence="1">
    <location>
        <begin position="80"/>
        <end position="102"/>
    </location>
</feature>
<dbReference type="OrthoDB" id="5520726at2"/>
<feature type="transmembrane region" description="Helical" evidence="1">
    <location>
        <begin position="49"/>
        <end position="68"/>
    </location>
</feature>
<name>Q2N9E3_ERYLH</name>
<keyword evidence="1" id="KW-1133">Transmembrane helix</keyword>
<organism evidence="2 3">
    <name type="scientific">Erythrobacter litoralis (strain HTCC2594)</name>
    <dbReference type="NCBI Taxonomy" id="314225"/>
    <lineage>
        <taxon>Bacteria</taxon>
        <taxon>Pseudomonadati</taxon>
        <taxon>Pseudomonadota</taxon>
        <taxon>Alphaproteobacteria</taxon>
        <taxon>Sphingomonadales</taxon>
        <taxon>Erythrobacteraceae</taxon>
        <taxon>Erythrobacter/Porphyrobacter group</taxon>
        <taxon>Erythrobacter</taxon>
    </lineage>
</organism>
<accession>Q2N9E3</accession>
<feature type="transmembrane region" description="Helical" evidence="1">
    <location>
        <begin position="236"/>
        <end position="254"/>
    </location>
</feature>
<dbReference type="STRING" id="314225.ELI_08030"/>
<evidence type="ECO:0000313" key="2">
    <source>
        <dbReference type="EMBL" id="ABC63698.1"/>
    </source>
</evidence>
<proteinExistence type="predicted"/>
<feature type="transmembrane region" description="Helical" evidence="1">
    <location>
        <begin position="214"/>
        <end position="230"/>
    </location>
</feature>
<dbReference type="KEGG" id="eli:ELI_08030"/>
<keyword evidence="1" id="KW-0812">Transmembrane</keyword>
<evidence type="ECO:0000313" key="3">
    <source>
        <dbReference type="Proteomes" id="UP000008808"/>
    </source>
</evidence>
<reference evidence="3" key="1">
    <citation type="journal article" date="2009" name="J. Bacteriol.">
        <title>Complete genome sequence of Erythrobacter litoralis HTCC2594.</title>
        <authorList>
            <person name="Oh H.M."/>
            <person name="Giovannoni S.J."/>
            <person name="Ferriera S."/>
            <person name="Johnson J."/>
            <person name="Cho J.C."/>
        </authorList>
    </citation>
    <scope>NUCLEOTIDE SEQUENCE [LARGE SCALE GENOMIC DNA]</scope>
    <source>
        <strain evidence="3">HTCC2594</strain>
    </source>
</reference>
<gene>
    <name evidence="2" type="ordered locus">ELI_08030</name>
</gene>
<keyword evidence="1" id="KW-0472">Membrane</keyword>
<feature type="transmembrane region" description="Helical" evidence="1">
    <location>
        <begin position="131"/>
        <end position="161"/>
    </location>
</feature>
<feature type="transmembrane region" description="Helical" evidence="1">
    <location>
        <begin position="181"/>
        <end position="202"/>
    </location>
</feature>
<keyword evidence="3" id="KW-1185">Reference proteome</keyword>
<dbReference type="AlphaFoldDB" id="Q2N9E3"/>
<evidence type="ECO:0008006" key="4">
    <source>
        <dbReference type="Google" id="ProtNLM"/>
    </source>
</evidence>